<dbReference type="InterPro" id="IPR019993">
    <property type="entry name" value="RecB_nuclease_TM0106_put"/>
</dbReference>
<dbReference type="EMBL" id="AP008231">
    <property type="protein sequence ID" value="BAD80232.1"/>
    <property type="molecule type" value="Genomic_DNA"/>
</dbReference>
<accession>A0A0H3K4Z1</accession>
<evidence type="ECO:0000313" key="2">
    <source>
        <dbReference type="EMBL" id="BAD80232.1"/>
    </source>
</evidence>
<name>A0A0H3K4Z1_SYNP6</name>
<dbReference type="RefSeq" id="WP_011244352.1">
    <property type="nucleotide sequence ID" value="NC_006576.1"/>
</dbReference>
<dbReference type="GeneID" id="72430927"/>
<dbReference type="NCBIfam" id="TIGR03491">
    <property type="entry name" value="TM0106 family RecB-like putative nuclease"/>
    <property type="match status" value="1"/>
</dbReference>
<dbReference type="InterPro" id="IPR011604">
    <property type="entry name" value="PDDEXK-like_dom_sf"/>
</dbReference>
<feature type="domain" description="YprB ribonuclease H-like" evidence="1">
    <location>
        <begin position="288"/>
        <end position="457"/>
    </location>
</feature>
<dbReference type="AlphaFoldDB" id="A0A0H3K4Z1"/>
<dbReference type="InterPro" id="IPR038720">
    <property type="entry name" value="YprB_RNase_H-like_dom"/>
</dbReference>
<protein>
    <recommendedName>
        <fullName evidence="1">YprB ribonuclease H-like domain-containing protein</fullName>
    </recommendedName>
</protein>
<evidence type="ECO:0000313" key="3">
    <source>
        <dbReference type="Proteomes" id="UP000001175"/>
    </source>
</evidence>
<organism evidence="2 3">
    <name type="scientific">Synechococcus sp. (strain ATCC 27144 / PCC 6301 / SAUG 1402/1)</name>
    <name type="common">Anacystis nidulans</name>
    <dbReference type="NCBI Taxonomy" id="269084"/>
    <lineage>
        <taxon>Bacteria</taxon>
        <taxon>Bacillati</taxon>
        <taxon>Cyanobacteriota</taxon>
        <taxon>Cyanophyceae</taxon>
        <taxon>Synechococcales</taxon>
        <taxon>Synechococcaceae</taxon>
        <taxon>Synechococcus</taxon>
    </lineage>
</organism>
<dbReference type="SUPFAM" id="SSF53098">
    <property type="entry name" value="Ribonuclease H-like"/>
    <property type="match status" value="1"/>
</dbReference>
<dbReference type="KEGG" id="syc:syc2042_d"/>
<evidence type="ECO:0000259" key="1">
    <source>
        <dbReference type="Pfam" id="PF13482"/>
    </source>
</evidence>
<dbReference type="InterPro" id="IPR012337">
    <property type="entry name" value="RNaseH-like_sf"/>
</dbReference>
<dbReference type="eggNOG" id="COG2251">
    <property type="taxonomic scope" value="Bacteria"/>
</dbReference>
<reference evidence="2 3" key="1">
    <citation type="journal article" date="2007" name="Photosyn. Res.">
        <title>Complete nucleotide sequence of the freshwater unicellular cyanobacterium Synechococcus elongatus PCC 6301 chromosome: gene content and organization.</title>
        <authorList>
            <person name="Sugita C."/>
            <person name="Ogata K."/>
            <person name="Shikata M."/>
            <person name="Jikuya H."/>
            <person name="Takano J."/>
            <person name="Furumichi M."/>
            <person name="Kanehisa M."/>
            <person name="Omata T."/>
            <person name="Sugiura M."/>
            <person name="Sugita M."/>
        </authorList>
    </citation>
    <scope>NUCLEOTIDE SEQUENCE [LARGE SCALE GENOMIC DNA]</scope>
    <source>
        <strain evidence="3">ATCC 27144 / PCC 6301 / SAUG 1402/1</strain>
    </source>
</reference>
<dbReference type="Proteomes" id="UP000001175">
    <property type="component" value="Chromosome"/>
</dbReference>
<gene>
    <name evidence="2" type="ordered locus">syc2042_d</name>
</gene>
<sequence length="480" mass="55378">MGLGDADLLDYLRCARRLYLNRWGDRQQAEAPNAYLQRLRRLALERRRDVAAEWQAIAVDPSDRAASTLDLMAQGVDCIEGGRLQVEPHWADPDLLVRQPGQSIWGDWIYQPVAVKLAKKPKTEYLLQLAFQAELLTSIQGVWPEQGWLLLRDCHPKAYNLDLRRSQLQEHLAACAPILQNQQEPELFISRSRCDLCVWQTDCRDRARDQVHLSLLPGVSPSRFAILRDLKLDQLEALATADPQSLAIAADWELGLAQRLVQQAAVFLSQQPQPLQTYAFPDSDVEFFFDIEAQPDLDLCYLHGVLIRDRRQPESQFRPLLAEQPDQEADTWQQLLQLLDRHPQAPVYHFCSFEVDSLRRLGQRYGCSTRRLEALLTRFIDIHAVLTRSVLLPTESYALKSIARWLGFDWRDTEANGSQAILWYDYWLETGDRTWLDRILLYNEDDCRATAIVKDWLAEFLREPCLTGVAAVDEEQPLRH</sequence>
<dbReference type="Pfam" id="PF13482">
    <property type="entry name" value="RNase_H_2"/>
    <property type="match status" value="1"/>
</dbReference>
<proteinExistence type="predicted"/>
<dbReference type="Gene3D" id="3.90.320.10">
    <property type="match status" value="1"/>
</dbReference>